<accession>D2VVR2</accession>
<gene>
    <name evidence="2" type="ORF">NAEGRDRAFT_73112</name>
</gene>
<evidence type="ECO:0000256" key="1">
    <source>
        <dbReference type="SAM" id="MobiDB-lite"/>
    </source>
</evidence>
<reference evidence="2 3" key="1">
    <citation type="journal article" date="2010" name="Cell">
        <title>The genome of Naegleria gruberi illuminates early eukaryotic versatility.</title>
        <authorList>
            <person name="Fritz-Laylin L.K."/>
            <person name="Prochnik S.E."/>
            <person name="Ginger M.L."/>
            <person name="Dacks J.B."/>
            <person name="Carpenter M.L."/>
            <person name="Field M.C."/>
            <person name="Kuo A."/>
            <person name="Paredez A."/>
            <person name="Chapman J."/>
            <person name="Pham J."/>
            <person name="Shu S."/>
            <person name="Neupane R."/>
            <person name="Cipriano M."/>
            <person name="Mancuso J."/>
            <person name="Tu H."/>
            <person name="Salamov A."/>
            <person name="Lindquist E."/>
            <person name="Shapiro H."/>
            <person name="Lucas S."/>
            <person name="Grigoriev I.V."/>
            <person name="Cande W.Z."/>
            <person name="Fulton C."/>
            <person name="Rokhsar D.S."/>
            <person name="Dawson S.C."/>
        </authorList>
    </citation>
    <scope>NUCLEOTIDE SEQUENCE [LARGE SCALE GENOMIC DNA]</scope>
    <source>
        <strain evidence="2 3">NEG-M</strain>
    </source>
</reference>
<feature type="compositionally biased region" description="Low complexity" evidence="1">
    <location>
        <begin position="14"/>
        <end position="28"/>
    </location>
</feature>
<feature type="region of interest" description="Disordered" evidence="1">
    <location>
        <begin position="1"/>
        <end position="39"/>
    </location>
</feature>
<dbReference type="OMA" id="IFKTIGH"/>
<dbReference type="VEuPathDB" id="AmoebaDB:NAEGRDRAFT_73112"/>
<organism evidence="3">
    <name type="scientific">Naegleria gruberi</name>
    <name type="common">Amoeba</name>
    <dbReference type="NCBI Taxonomy" id="5762"/>
    <lineage>
        <taxon>Eukaryota</taxon>
        <taxon>Discoba</taxon>
        <taxon>Heterolobosea</taxon>
        <taxon>Tetramitia</taxon>
        <taxon>Eutetramitia</taxon>
        <taxon>Vahlkampfiidae</taxon>
        <taxon>Naegleria</taxon>
    </lineage>
</organism>
<keyword evidence="3" id="KW-1185">Reference proteome</keyword>
<dbReference type="AlphaFoldDB" id="D2VVR2"/>
<dbReference type="Proteomes" id="UP000006671">
    <property type="component" value="Unassembled WGS sequence"/>
</dbReference>
<dbReference type="RefSeq" id="XP_002671829.1">
    <property type="nucleotide sequence ID" value="XM_002671783.1"/>
</dbReference>
<evidence type="ECO:0000313" key="2">
    <source>
        <dbReference type="EMBL" id="EFC39085.1"/>
    </source>
</evidence>
<dbReference type="EMBL" id="GG738902">
    <property type="protein sequence ID" value="EFC39085.1"/>
    <property type="molecule type" value="Genomic_DNA"/>
</dbReference>
<dbReference type="GeneID" id="8858433"/>
<dbReference type="InParanoid" id="D2VVR2"/>
<feature type="compositionally biased region" description="Polar residues" evidence="1">
    <location>
        <begin position="53"/>
        <end position="76"/>
    </location>
</feature>
<sequence length="548" mass="63462">MSSNLFSQPFMPLSGTSSNVSQSVASSSAPTLKKRRNSAIMQHFELEKENLEESITGNNSGPSSKFRSSFNFTNPNEKAKPNLGKRRASLPEDKICLQLEDIVEAPGHFMTSDPIFDIFKKISQYMTDKDCFESSLSLACSSAREAVLQTHFLGKPSIINNYLKNWIVSKTYQDHSRKELPELVLRFNNALFVHMNPILLVLCAQHGCEAILFDTINHPFLTFSLFRQLSTHDIGELMQFTDMKFYSIFHPLDLFSILLCESVNCNFYNLATTLHNNHLVNATCPLHAKEKVSKLEIMLEIALERDLPKAYFFLLEKLVEMKRLYIEELTDTYNRLSQSLDSNPIRELVEGEDASNVGWVPIFEEEEQEMEWSVEKKLVQRYFHTKFKHFVLDCPRIFYEGFLGSGKVDEHILQVLKRFVGHCSTIPEREFIVEKFVLALVRNLDKDLPYVIDCLSEHVNEFSYGFSRAVFGNEGVVKNGILKSVHIFKTIGHLLEREKNEKENNSQDYIFSIDQLKRIFEEMEFRHNFMALDNFRKKLLSYRDKDLV</sequence>
<evidence type="ECO:0000313" key="3">
    <source>
        <dbReference type="Proteomes" id="UP000006671"/>
    </source>
</evidence>
<feature type="region of interest" description="Disordered" evidence="1">
    <location>
        <begin position="52"/>
        <end position="85"/>
    </location>
</feature>
<name>D2VVR2_NAEGR</name>
<protein>
    <submittedName>
        <fullName evidence="2">Predicted protein</fullName>
    </submittedName>
</protein>
<dbReference type="KEGG" id="ngr:NAEGRDRAFT_73112"/>
<dbReference type="OrthoDB" id="10252050at2759"/>
<proteinExistence type="predicted"/>